<feature type="region of interest" description="Disordered" evidence="1">
    <location>
        <begin position="92"/>
        <end position="120"/>
    </location>
</feature>
<evidence type="ECO:0000313" key="3">
    <source>
        <dbReference type="Proteomes" id="UP000027195"/>
    </source>
</evidence>
<accession>A0A067M9H1</accession>
<proteinExistence type="predicted"/>
<organism evidence="2 3">
    <name type="scientific">Botryobasidium botryosum (strain FD-172 SS1)</name>
    <dbReference type="NCBI Taxonomy" id="930990"/>
    <lineage>
        <taxon>Eukaryota</taxon>
        <taxon>Fungi</taxon>
        <taxon>Dikarya</taxon>
        <taxon>Basidiomycota</taxon>
        <taxon>Agaricomycotina</taxon>
        <taxon>Agaricomycetes</taxon>
        <taxon>Cantharellales</taxon>
        <taxon>Botryobasidiaceae</taxon>
        <taxon>Botryobasidium</taxon>
    </lineage>
</organism>
<reference evidence="3" key="1">
    <citation type="journal article" date="2014" name="Proc. Natl. Acad. Sci. U.S.A.">
        <title>Extensive sampling of basidiomycete genomes demonstrates inadequacy of the white-rot/brown-rot paradigm for wood decay fungi.</title>
        <authorList>
            <person name="Riley R."/>
            <person name="Salamov A.A."/>
            <person name="Brown D.W."/>
            <person name="Nagy L.G."/>
            <person name="Floudas D."/>
            <person name="Held B.W."/>
            <person name="Levasseur A."/>
            <person name="Lombard V."/>
            <person name="Morin E."/>
            <person name="Otillar R."/>
            <person name="Lindquist E.A."/>
            <person name="Sun H."/>
            <person name="LaButti K.M."/>
            <person name="Schmutz J."/>
            <person name="Jabbour D."/>
            <person name="Luo H."/>
            <person name="Baker S.E."/>
            <person name="Pisabarro A.G."/>
            <person name="Walton J.D."/>
            <person name="Blanchette R.A."/>
            <person name="Henrissat B."/>
            <person name="Martin F."/>
            <person name="Cullen D."/>
            <person name="Hibbett D.S."/>
            <person name="Grigoriev I.V."/>
        </authorList>
    </citation>
    <scope>NUCLEOTIDE SEQUENCE [LARGE SCALE GENOMIC DNA]</scope>
    <source>
        <strain evidence="3">FD-172 SS1</strain>
    </source>
</reference>
<keyword evidence="3" id="KW-1185">Reference proteome</keyword>
<feature type="compositionally biased region" description="Low complexity" evidence="1">
    <location>
        <begin position="94"/>
        <end position="105"/>
    </location>
</feature>
<protein>
    <submittedName>
        <fullName evidence="2">Uncharacterized protein</fullName>
    </submittedName>
</protein>
<dbReference type="EMBL" id="KL198051">
    <property type="protein sequence ID" value="KDQ12229.1"/>
    <property type="molecule type" value="Genomic_DNA"/>
</dbReference>
<evidence type="ECO:0000313" key="2">
    <source>
        <dbReference type="EMBL" id="KDQ12229.1"/>
    </source>
</evidence>
<dbReference type="AlphaFoldDB" id="A0A067M9H1"/>
<dbReference type="Proteomes" id="UP000027195">
    <property type="component" value="Unassembled WGS sequence"/>
</dbReference>
<sequence length="229" mass="26326">MRLSLAGRVSRGVCIRSYWLQHHPSPHREILMTPPRDIMYITDISRQPSSRTRPFIALGPVDIAAGTKIRPRRGPSWISSLDWRIYSAHPVLPSSSSSSETTETSRISKPPSAPRTRNMEMKLRKSEHVHAREWCREIMGANIERAKASDFDSSQLPWRGGVEAGRLDAQRGMFHAPEGQDAPQRQNSRDDLRKYSSCTRMYLFLRRTNPKQEFELATNSYRASWKGYE</sequence>
<dbReference type="InParanoid" id="A0A067M9H1"/>
<gene>
    <name evidence="2" type="ORF">BOTBODRAFT_418401</name>
</gene>
<name>A0A067M9H1_BOTB1</name>
<evidence type="ECO:0000256" key="1">
    <source>
        <dbReference type="SAM" id="MobiDB-lite"/>
    </source>
</evidence>
<dbReference type="HOGENOM" id="CLU_1209649_0_0_1"/>